<protein>
    <submittedName>
        <fullName evidence="12">ABC-2 type transporter-domain-containing protein</fullName>
    </submittedName>
</protein>
<proteinExistence type="inferred from homology"/>
<comment type="similarity">
    <text evidence="2">Belongs to the ABC transporter superfamily. ABCG family. PDR (TC 3.A.1.205) subfamily.</text>
</comment>
<dbReference type="GO" id="GO:0140359">
    <property type="term" value="F:ABC-type transporter activity"/>
    <property type="evidence" value="ECO:0007669"/>
    <property type="project" value="InterPro"/>
</dbReference>
<dbReference type="Proteomes" id="UP001244011">
    <property type="component" value="Unassembled WGS sequence"/>
</dbReference>
<dbReference type="Pfam" id="PF19055">
    <property type="entry name" value="ABC2_membrane_7"/>
    <property type="match status" value="1"/>
</dbReference>
<dbReference type="InterPro" id="IPR034001">
    <property type="entry name" value="ABCG_PDR_1"/>
</dbReference>
<dbReference type="GO" id="GO:0016020">
    <property type="term" value="C:membrane"/>
    <property type="evidence" value="ECO:0007669"/>
    <property type="project" value="UniProtKB-SubCell"/>
</dbReference>
<dbReference type="PANTHER" id="PTHR19241">
    <property type="entry name" value="ATP-BINDING CASSETTE TRANSPORTER"/>
    <property type="match status" value="1"/>
</dbReference>
<feature type="transmembrane region" description="Helical" evidence="10">
    <location>
        <begin position="486"/>
        <end position="505"/>
    </location>
</feature>
<dbReference type="InterPro" id="IPR003439">
    <property type="entry name" value="ABC_transporter-like_ATP-bd"/>
</dbReference>
<evidence type="ECO:0000256" key="9">
    <source>
        <dbReference type="SAM" id="MobiDB-lite"/>
    </source>
</evidence>
<dbReference type="CDD" id="cd03233">
    <property type="entry name" value="ABCG_PDR_domain1"/>
    <property type="match status" value="1"/>
</dbReference>
<dbReference type="PROSITE" id="PS00211">
    <property type="entry name" value="ABC_TRANSPORTER_1"/>
    <property type="match status" value="1"/>
</dbReference>
<evidence type="ECO:0000256" key="10">
    <source>
        <dbReference type="SAM" id="Phobius"/>
    </source>
</evidence>
<reference evidence="12" key="1">
    <citation type="submission" date="2023-06" db="EMBL/GenBank/DDBJ databases">
        <title>Genome-scale phylogeny and comparative genomics of the fungal order Sordariales.</title>
        <authorList>
            <consortium name="Lawrence Berkeley National Laboratory"/>
            <person name="Hensen N."/>
            <person name="Bonometti L."/>
            <person name="Westerberg I."/>
            <person name="Brannstrom I.O."/>
            <person name="Guillou S."/>
            <person name="Cros-Aarteil S."/>
            <person name="Calhoun S."/>
            <person name="Haridas S."/>
            <person name="Kuo A."/>
            <person name="Mondo S."/>
            <person name="Pangilinan J."/>
            <person name="Riley R."/>
            <person name="Labutti K."/>
            <person name="Andreopoulos B."/>
            <person name="Lipzen A."/>
            <person name="Chen C."/>
            <person name="Yanf M."/>
            <person name="Daum C."/>
            <person name="Ng V."/>
            <person name="Clum A."/>
            <person name="Steindorff A."/>
            <person name="Ohm R."/>
            <person name="Martin F."/>
            <person name="Silar P."/>
            <person name="Natvig D."/>
            <person name="Lalanne C."/>
            <person name="Gautier V."/>
            <person name="Ament-Velasquez S.L."/>
            <person name="Kruys A."/>
            <person name="Hutchinson M.I."/>
            <person name="Powell A.J."/>
            <person name="Barry K."/>
            <person name="Miller A.N."/>
            <person name="Grigoriev I.V."/>
            <person name="Debuchy R."/>
            <person name="Gladieux P."/>
            <person name="Thoren M.H."/>
            <person name="Johannesson H."/>
        </authorList>
    </citation>
    <scope>NUCLEOTIDE SEQUENCE</scope>
    <source>
        <strain evidence="12">8032-3</strain>
    </source>
</reference>
<feature type="domain" description="ABC transporter" evidence="11">
    <location>
        <begin position="782"/>
        <end position="1024"/>
    </location>
</feature>
<feature type="region of interest" description="Disordered" evidence="9">
    <location>
        <begin position="1"/>
        <end position="61"/>
    </location>
</feature>
<dbReference type="InterPro" id="IPR043926">
    <property type="entry name" value="ABCG_dom"/>
</dbReference>
<dbReference type="SMART" id="SM00382">
    <property type="entry name" value="AAA"/>
    <property type="match status" value="2"/>
</dbReference>
<dbReference type="SUPFAM" id="SSF52540">
    <property type="entry name" value="P-loop containing nucleoside triphosphate hydrolases"/>
    <property type="match status" value="2"/>
</dbReference>
<dbReference type="Gene3D" id="3.40.50.300">
    <property type="entry name" value="P-loop containing nucleotide triphosphate hydrolases"/>
    <property type="match status" value="2"/>
</dbReference>
<keyword evidence="6" id="KW-0067">ATP-binding</keyword>
<name>A0AAJ0BQC6_9PEZI</name>
<feature type="transmembrane region" description="Helical" evidence="10">
    <location>
        <begin position="526"/>
        <end position="557"/>
    </location>
</feature>
<dbReference type="GeneID" id="85308887"/>
<dbReference type="GO" id="GO:0005524">
    <property type="term" value="F:ATP binding"/>
    <property type="evidence" value="ECO:0007669"/>
    <property type="project" value="UniProtKB-KW"/>
</dbReference>
<evidence type="ECO:0000256" key="3">
    <source>
        <dbReference type="ARBA" id="ARBA00022448"/>
    </source>
</evidence>
<evidence type="ECO:0000313" key="12">
    <source>
        <dbReference type="EMBL" id="KAK1762280.1"/>
    </source>
</evidence>
<dbReference type="GO" id="GO:0016887">
    <property type="term" value="F:ATP hydrolysis activity"/>
    <property type="evidence" value="ECO:0007669"/>
    <property type="project" value="InterPro"/>
</dbReference>
<evidence type="ECO:0000256" key="2">
    <source>
        <dbReference type="ARBA" id="ARBA00006012"/>
    </source>
</evidence>
<evidence type="ECO:0000313" key="13">
    <source>
        <dbReference type="Proteomes" id="UP001244011"/>
    </source>
</evidence>
<dbReference type="Pfam" id="PF06422">
    <property type="entry name" value="PDR_CDR"/>
    <property type="match status" value="1"/>
</dbReference>
<evidence type="ECO:0000256" key="7">
    <source>
        <dbReference type="ARBA" id="ARBA00022989"/>
    </source>
</evidence>
<dbReference type="InterPro" id="IPR017871">
    <property type="entry name" value="ABC_transporter-like_CS"/>
</dbReference>
<feature type="compositionally biased region" description="Polar residues" evidence="9">
    <location>
        <begin position="35"/>
        <end position="44"/>
    </location>
</feature>
<keyword evidence="7 10" id="KW-1133">Transmembrane helix</keyword>
<keyword evidence="3" id="KW-0813">Transport</keyword>
<evidence type="ECO:0000256" key="4">
    <source>
        <dbReference type="ARBA" id="ARBA00022692"/>
    </source>
</evidence>
<dbReference type="Pfam" id="PF00005">
    <property type="entry name" value="ABC_tran"/>
    <property type="match status" value="2"/>
</dbReference>
<comment type="subcellular location">
    <subcellularLocation>
        <location evidence="1">Membrane</location>
        <topology evidence="1">Multi-pass membrane protein</topology>
    </subcellularLocation>
</comment>
<dbReference type="InterPro" id="IPR003593">
    <property type="entry name" value="AAA+_ATPase"/>
</dbReference>
<dbReference type="EMBL" id="MU839039">
    <property type="protein sequence ID" value="KAK1762280.1"/>
    <property type="molecule type" value="Genomic_DNA"/>
</dbReference>
<evidence type="ECO:0000256" key="1">
    <source>
        <dbReference type="ARBA" id="ARBA00004141"/>
    </source>
</evidence>
<evidence type="ECO:0000256" key="6">
    <source>
        <dbReference type="ARBA" id="ARBA00022840"/>
    </source>
</evidence>
<feature type="compositionally biased region" description="Basic and acidic residues" evidence="9">
    <location>
        <begin position="19"/>
        <end position="34"/>
    </location>
</feature>
<dbReference type="InterPro" id="IPR027417">
    <property type="entry name" value="P-loop_NTPase"/>
</dbReference>
<accession>A0AAJ0BQC6</accession>
<feature type="transmembrane region" description="Helical" evidence="10">
    <location>
        <begin position="569"/>
        <end position="590"/>
    </location>
</feature>
<feature type="domain" description="ABC transporter" evidence="11">
    <location>
        <begin position="97"/>
        <end position="348"/>
    </location>
</feature>
<keyword evidence="4 10" id="KW-0812">Transmembrane</keyword>
<dbReference type="CDD" id="cd03232">
    <property type="entry name" value="ABCG_PDR_domain2"/>
    <property type="match status" value="1"/>
</dbReference>
<keyword evidence="13" id="KW-1185">Reference proteome</keyword>
<feature type="transmembrane region" description="Helical" evidence="10">
    <location>
        <begin position="1261"/>
        <end position="1280"/>
    </location>
</feature>
<dbReference type="InterPro" id="IPR013525">
    <property type="entry name" value="ABC2_TM"/>
</dbReference>
<evidence type="ECO:0000256" key="5">
    <source>
        <dbReference type="ARBA" id="ARBA00022741"/>
    </source>
</evidence>
<feature type="region of interest" description="Disordered" evidence="9">
    <location>
        <begin position="756"/>
        <end position="775"/>
    </location>
</feature>
<organism evidence="12 13">
    <name type="scientific">Phialemonium atrogriseum</name>
    <dbReference type="NCBI Taxonomy" id="1093897"/>
    <lineage>
        <taxon>Eukaryota</taxon>
        <taxon>Fungi</taxon>
        <taxon>Dikarya</taxon>
        <taxon>Ascomycota</taxon>
        <taxon>Pezizomycotina</taxon>
        <taxon>Sordariomycetes</taxon>
        <taxon>Sordariomycetidae</taxon>
        <taxon>Cephalothecales</taxon>
        <taxon>Cephalothecaceae</taxon>
        <taxon>Phialemonium</taxon>
    </lineage>
</organism>
<dbReference type="InterPro" id="IPR034003">
    <property type="entry name" value="ABCG_PDR_2"/>
</dbReference>
<sequence>MHTSKSEITLADLVPTPPEGDHTAGIDGQNDRNDQGVNFQSLSDTDVDIGTPEPKEERGPKDFIQKRLTLSFNSVTVRVAAPDQALGETLWSRIDPSQLLDMVRRSGGHAKRTILNDVSGQVSPGEMLLVLGRPGAGCTSLLRVLSNNREAFDEVQGETRYGSMNHKEAKKFRQQIVFNNEDDIHFPTLTVNQTMKFAVRNKIPRERPDNGGEKTTFVQDRKTAILDSLGIGHTKKTLVGNEFIRGVSGGERKRISLAEVMASQSPIQFWDQPTRGLDSKTALEFAATLRDEADRNGKTIITTTYQAGNGIYDKFDKVLVLAEGRVIYYGPRMAAKTYFEELGFVCPKGANIADFLTSVTVMTERVVAPRFEGKTPTTSEEFETAYKNSAICRRMAQISTSPEALQGETEELKAASNREKKERRIAGGRSVYTVGLTDQIVNCTRRQFEIMMGDRISLAIKVISAIIQALVCGSLFYNLPQTSESIFLRPGAIFFPVLYFLLESMSETTASFMGRPILARHKRFGYYRPTAFCIANAITDIPVVMIQVSCFSLILYFMSALQTDAGKFFTFWVIVNALTLCFVQLFRMVGALCSHFGTASQLSGLLSTIFFIYGGYLIPFEKMHPWFRWIFYLNPGAYAFEALMANEFGGLGLQCVSPQYVPYGGSYDNQTANYRGCTVLGADSMGMIDGATYIRDQYSYSTGHIWRGFGVLIGFWIFFLGVTALGFELRDNQGGSSVLLYKRSLWNKKRELDPEAQSVSLKRERENTQPLPDSQTVKQSTFTWHDLDYYVKSHGEKKQLLDKIFGFVQPGNLTALMGSSGAGKTTLLDVLAQRKDAGEIYGSILIDGKPQGISFQRMTGYCEQMDVHEATATVKEALVFSALLRQPRDVPRLEKIAYVDHIVDLLELHDICDALIGVPGAGLSIEQRKRVTLGVELVAKPTLLFLDEPTSGLDGQSAYNIVRFMRRLVDGGQAVLCTIHQPSAVLFEAFDSLLLLAKGGKMAYFGQTGNNSAQVLDYFSRNGAPCPDDVNPAEHIVEVIQGNTDVKIDWVDIWGKSPERQQALDKLQALNAKAVARGDAEDDTADFASTKWFQFTMVLHRLMIQLWRSPDYVWNKINLHIFAALFSGFTFWMIGDGSFDLQLRLFAIFNFIFVAPGCINQMQPFFLHNRDLFETREKKSKTYHWIAFIGAQAVSEIPYLIICATLYFSCWYFTAGFPIEARISGHIYLQMIFYEFLYTSIGQAIAAYAPNEYGAAIMNPVLIGAGLVSFCGVVVPYSSMQPFWRYWLYYLDPFNYLVGGLLGTVIWDVQVTCSAAEFTSFEPPAGQTCGQYMADFLQSSAGYVDNLNATSGCRYCPFATGAEYAKTFNLSEEYYAWRDTGITALFCVSSYALVFFMMKLRSKKTKSARLE</sequence>
<feature type="transmembrane region" description="Helical" evidence="10">
    <location>
        <begin position="1381"/>
        <end position="1400"/>
    </location>
</feature>
<feature type="transmembrane region" description="Helical" evidence="10">
    <location>
        <begin position="1227"/>
        <end position="1249"/>
    </location>
</feature>
<dbReference type="FunFam" id="3.40.50.300:FF:000054">
    <property type="entry name" value="ABC multidrug transporter atrF"/>
    <property type="match status" value="1"/>
</dbReference>
<dbReference type="Pfam" id="PF01061">
    <property type="entry name" value="ABC2_membrane"/>
    <property type="match status" value="2"/>
</dbReference>
<feature type="transmembrane region" description="Helical" evidence="10">
    <location>
        <begin position="1141"/>
        <end position="1162"/>
    </location>
</feature>
<feature type="transmembrane region" description="Helical" evidence="10">
    <location>
        <begin position="602"/>
        <end position="619"/>
    </location>
</feature>
<gene>
    <name evidence="12" type="ORF">QBC33DRAFT_501338</name>
</gene>
<comment type="caution">
    <text evidence="12">The sequence shown here is derived from an EMBL/GenBank/DDBJ whole genome shotgun (WGS) entry which is preliminary data.</text>
</comment>
<evidence type="ECO:0000256" key="8">
    <source>
        <dbReference type="ARBA" id="ARBA00023136"/>
    </source>
</evidence>
<evidence type="ECO:0000259" key="11">
    <source>
        <dbReference type="PROSITE" id="PS50893"/>
    </source>
</evidence>
<dbReference type="RefSeq" id="XP_060278493.1">
    <property type="nucleotide sequence ID" value="XM_060425700.1"/>
</dbReference>
<keyword evidence="5" id="KW-0547">Nucleotide-binding</keyword>
<dbReference type="InterPro" id="IPR010929">
    <property type="entry name" value="PDR_CDR_ABC"/>
</dbReference>
<feature type="transmembrane region" description="Helical" evidence="10">
    <location>
        <begin position="1117"/>
        <end position="1135"/>
    </location>
</feature>
<dbReference type="PROSITE" id="PS50893">
    <property type="entry name" value="ABC_TRANSPORTER_2"/>
    <property type="match status" value="2"/>
</dbReference>
<keyword evidence="8 10" id="KW-0472">Membrane</keyword>
<feature type="transmembrane region" description="Helical" evidence="10">
    <location>
        <begin position="458"/>
        <end position="480"/>
    </location>
</feature>
<feature type="transmembrane region" description="Helical" evidence="10">
    <location>
        <begin position="705"/>
        <end position="727"/>
    </location>
</feature>